<feature type="region of interest" description="Disordered" evidence="1">
    <location>
        <begin position="332"/>
        <end position="436"/>
    </location>
</feature>
<organism evidence="3 4">
    <name type="scientific">Streptantibioticus silvisoli</name>
    <dbReference type="NCBI Taxonomy" id="2705255"/>
    <lineage>
        <taxon>Bacteria</taxon>
        <taxon>Bacillati</taxon>
        <taxon>Actinomycetota</taxon>
        <taxon>Actinomycetes</taxon>
        <taxon>Kitasatosporales</taxon>
        <taxon>Streptomycetaceae</taxon>
        <taxon>Streptantibioticus</taxon>
    </lineage>
</organism>
<feature type="compositionally biased region" description="Acidic residues" evidence="1">
    <location>
        <begin position="340"/>
        <end position="362"/>
    </location>
</feature>
<name>A0ABT6W2N0_9ACTN</name>
<feature type="domain" description="G" evidence="2">
    <location>
        <begin position="47"/>
        <end position="178"/>
    </location>
</feature>
<feature type="compositionally biased region" description="Gly residues" evidence="1">
    <location>
        <begin position="407"/>
        <end position="436"/>
    </location>
</feature>
<dbReference type="InterPro" id="IPR027417">
    <property type="entry name" value="P-loop_NTPase"/>
</dbReference>
<comment type="caution">
    <text evidence="3">The sequence shown here is derived from an EMBL/GenBank/DDBJ whole genome shotgun (WGS) entry which is preliminary data.</text>
</comment>
<sequence>MQRRVDALGELLGLSRTRVEPDALAEAGELLDRIAERRRLSLDHTVVALAGPTGSGKSSLFNVLTGLELSEVGVRRPTTEAPVACAWDPRGSVGLLDRLGIAPHARFARRSLLDGVHTRPGGSDAGFEGLILLDLPDHDSATGEHRRQVDRMLALVDVVVWVVDPEKYADALLHERYLRPLASHADVTLVVLNQADRLSYEAADQVLDDLRRLLDEDGLAVGEHGEAGAVVLRASTLTGEGVADVRAAIGQIAAERGAANRRVAADIDRATARLRPVYVGAGAVGLTDHARETFVGRLAEAVGAGAVGHLAEQEWADAAARACGVPWGRLVERTPGDAPAGDELDGEPGDEVGDELGGEPDGESAAARSGMFGAEGVLSGGRGGSGAPGTSGVLGGSDGARPARTGSGAGAGAGMGTGDGAGAGQGAMGAYSGGAE</sequence>
<proteinExistence type="predicted"/>
<reference evidence="3 4" key="1">
    <citation type="submission" date="2023-05" db="EMBL/GenBank/DDBJ databases">
        <title>Streptantibioticus silvisoli sp. nov., acidotolerant actinomycetes 1 from pine litter.</title>
        <authorList>
            <person name="Swiecimska M."/>
            <person name="Golinska P."/>
            <person name="Sangal V."/>
            <person name="Wachnowicz B."/>
            <person name="Goodfellow M."/>
        </authorList>
    </citation>
    <scope>NUCLEOTIDE SEQUENCE [LARGE SCALE GENOMIC DNA]</scope>
    <source>
        <strain evidence="3 4">SL54</strain>
    </source>
</reference>
<gene>
    <name evidence="3" type="ORF">POF43_019750</name>
</gene>
<accession>A0ABT6W2N0</accession>
<evidence type="ECO:0000259" key="2">
    <source>
        <dbReference type="Pfam" id="PF01926"/>
    </source>
</evidence>
<protein>
    <submittedName>
        <fullName evidence="3">50S ribosome-binding GTPase</fullName>
    </submittedName>
</protein>
<dbReference type="SUPFAM" id="SSF52540">
    <property type="entry name" value="P-loop containing nucleoside triphosphate hydrolases"/>
    <property type="match status" value="1"/>
</dbReference>
<dbReference type="PANTHER" id="PTHR42698:SF1">
    <property type="entry name" value="GTPASE ERA, MITOCHONDRIAL"/>
    <property type="match status" value="1"/>
</dbReference>
<dbReference type="Proteomes" id="UP001156398">
    <property type="component" value="Unassembled WGS sequence"/>
</dbReference>
<feature type="compositionally biased region" description="Gly residues" evidence="1">
    <location>
        <begin position="378"/>
        <end position="398"/>
    </location>
</feature>
<evidence type="ECO:0000256" key="1">
    <source>
        <dbReference type="SAM" id="MobiDB-lite"/>
    </source>
</evidence>
<dbReference type="EMBL" id="JAAGKO020000028">
    <property type="protein sequence ID" value="MDI5964929.1"/>
    <property type="molecule type" value="Genomic_DNA"/>
</dbReference>
<dbReference type="InterPro" id="IPR005662">
    <property type="entry name" value="GTPase_Era-like"/>
</dbReference>
<dbReference type="Gene3D" id="3.40.50.300">
    <property type="entry name" value="P-loop containing nucleotide triphosphate hydrolases"/>
    <property type="match status" value="1"/>
</dbReference>
<dbReference type="Pfam" id="PF01926">
    <property type="entry name" value="MMR_HSR1"/>
    <property type="match status" value="1"/>
</dbReference>
<evidence type="ECO:0000313" key="3">
    <source>
        <dbReference type="EMBL" id="MDI5964929.1"/>
    </source>
</evidence>
<dbReference type="PANTHER" id="PTHR42698">
    <property type="entry name" value="GTPASE ERA"/>
    <property type="match status" value="1"/>
</dbReference>
<keyword evidence="4" id="KW-1185">Reference proteome</keyword>
<evidence type="ECO:0000313" key="4">
    <source>
        <dbReference type="Proteomes" id="UP001156398"/>
    </source>
</evidence>
<feature type="non-terminal residue" evidence="3">
    <location>
        <position position="436"/>
    </location>
</feature>
<dbReference type="InterPro" id="IPR006073">
    <property type="entry name" value="GTP-bd"/>
</dbReference>
<dbReference type="RefSeq" id="WP_282704678.1">
    <property type="nucleotide sequence ID" value="NZ_JAAGKO020000028.1"/>
</dbReference>